<dbReference type="GO" id="GO:0016887">
    <property type="term" value="F:ATP hydrolysis activity"/>
    <property type="evidence" value="ECO:0007669"/>
    <property type="project" value="InterPro"/>
</dbReference>
<reference evidence="4" key="1">
    <citation type="journal article" date="2021" name="Proc. Natl. Acad. Sci. U.S.A.">
        <title>Three genomes in the algal genus Volvox reveal the fate of a haploid sex-determining region after a transition to homothallism.</title>
        <authorList>
            <person name="Yamamoto K."/>
            <person name="Hamaji T."/>
            <person name="Kawai-Toyooka H."/>
            <person name="Matsuzaki R."/>
            <person name="Takahashi F."/>
            <person name="Nishimura Y."/>
            <person name="Kawachi M."/>
            <person name="Noguchi H."/>
            <person name="Minakuchi Y."/>
            <person name="Umen J.G."/>
            <person name="Toyoda A."/>
            <person name="Nozaki H."/>
        </authorList>
    </citation>
    <scope>NUCLEOTIDE SEQUENCE</scope>
    <source>
        <strain evidence="4">NIES-3786</strain>
    </source>
</reference>
<dbReference type="EMBL" id="BNCP01000031">
    <property type="protein sequence ID" value="GIL84853.1"/>
    <property type="molecule type" value="Genomic_DNA"/>
</dbReference>
<evidence type="ECO:0000259" key="3">
    <source>
        <dbReference type="Pfam" id="PF00004"/>
    </source>
</evidence>
<dbReference type="OrthoDB" id="9996895at2759"/>
<feature type="non-terminal residue" evidence="4">
    <location>
        <position position="717"/>
    </location>
</feature>
<feature type="compositionally biased region" description="Basic and acidic residues" evidence="2">
    <location>
        <begin position="107"/>
        <end position="121"/>
    </location>
</feature>
<feature type="compositionally biased region" description="Low complexity" evidence="2">
    <location>
        <begin position="421"/>
        <end position="447"/>
    </location>
</feature>
<dbReference type="PANTHER" id="PTHR23389:SF6">
    <property type="entry name" value="REPLICATION FACTOR C SUBUNIT 1"/>
    <property type="match status" value="1"/>
</dbReference>
<feature type="region of interest" description="Disordered" evidence="2">
    <location>
        <begin position="511"/>
        <end position="587"/>
    </location>
</feature>
<feature type="compositionally biased region" description="Gly residues" evidence="2">
    <location>
        <begin position="694"/>
        <end position="717"/>
    </location>
</feature>
<comment type="caution">
    <text evidence="4">The sequence shown here is derived from an EMBL/GenBank/DDBJ whole genome shotgun (WGS) entry which is preliminary data.</text>
</comment>
<organism evidence="4 5">
    <name type="scientific">Volvox reticuliferus</name>
    <dbReference type="NCBI Taxonomy" id="1737510"/>
    <lineage>
        <taxon>Eukaryota</taxon>
        <taxon>Viridiplantae</taxon>
        <taxon>Chlorophyta</taxon>
        <taxon>core chlorophytes</taxon>
        <taxon>Chlorophyceae</taxon>
        <taxon>CS clade</taxon>
        <taxon>Chlamydomonadales</taxon>
        <taxon>Volvocaceae</taxon>
        <taxon>Volvox</taxon>
    </lineage>
</organism>
<dbReference type="GO" id="GO:0005524">
    <property type="term" value="F:ATP binding"/>
    <property type="evidence" value="ECO:0007669"/>
    <property type="project" value="InterPro"/>
</dbReference>
<feature type="compositionally biased region" description="Gly residues" evidence="2">
    <location>
        <begin position="517"/>
        <end position="528"/>
    </location>
</feature>
<name>A0A8J4CMN5_9CHLO</name>
<feature type="compositionally biased region" description="Low complexity" evidence="2">
    <location>
        <begin position="1"/>
        <end position="11"/>
    </location>
</feature>
<dbReference type="GO" id="GO:0006260">
    <property type="term" value="P:DNA replication"/>
    <property type="evidence" value="ECO:0007669"/>
    <property type="project" value="UniProtKB-KW"/>
</dbReference>
<feature type="region of interest" description="Disordered" evidence="2">
    <location>
        <begin position="415"/>
        <end position="447"/>
    </location>
</feature>
<accession>A0A8J4CMN5</accession>
<feature type="domain" description="ATPase AAA-type core" evidence="3">
    <location>
        <begin position="589"/>
        <end position="623"/>
    </location>
</feature>
<dbReference type="SUPFAM" id="SSF52540">
    <property type="entry name" value="P-loop containing nucleoside triphosphate hydrolases"/>
    <property type="match status" value="1"/>
</dbReference>
<feature type="compositionally biased region" description="Gly residues" evidence="2">
    <location>
        <begin position="571"/>
        <end position="581"/>
    </location>
</feature>
<protein>
    <recommendedName>
        <fullName evidence="3">ATPase AAA-type core domain-containing protein</fullName>
    </recommendedName>
</protein>
<dbReference type="InterPro" id="IPR027417">
    <property type="entry name" value="P-loop_NTPase"/>
</dbReference>
<feature type="region of interest" description="Disordered" evidence="2">
    <location>
        <begin position="88"/>
        <end position="172"/>
    </location>
</feature>
<evidence type="ECO:0000256" key="1">
    <source>
        <dbReference type="ARBA" id="ARBA00022705"/>
    </source>
</evidence>
<gene>
    <name evidence="4" type="ORF">Vretifemale_13436</name>
</gene>
<feature type="non-terminal residue" evidence="4">
    <location>
        <position position="1"/>
    </location>
</feature>
<dbReference type="Proteomes" id="UP000747110">
    <property type="component" value="Unassembled WGS sequence"/>
</dbReference>
<dbReference type="Pfam" id="PF00004">
    <property type="entry name" value="AAA"/>
    <property type="match status" value="1"/>
</dbReference>
<feature type="compositionally biased region" description="Pro residues" evidence="2">
    <location>
        <begin position="161"/>
        <end position="172"/>
    </location>
</feature>
<dbReference type="Gene3D" id="3.40.50.300">
    <property type="entry name" value="P-loop containing nucleotide triphosphate hydrolases"/>
    <property type="match status" value="1"/>
</dbReference>
<evidence type="ECO:0000313" key="4">
    <source>
        <dbReference type="EMBL" id="GIL84853.1"/>
    </source>
</evidence>
<dbReference type="GO" id="GO:0003677">
    <property type="term" value="F:DNA binding"/>
    <property type="evidence" value="ECO:0007669"/>
    <property type="project" value="TreeGrafter"/>
</dbReference>
<feature type="compositionally biased region" description="Low complexity" evidence="2">
    <location>
        <begin position="19"/>
        <end position="41"/>
    </location>
</feature>
<proteinExistence type="predicted"/>
<dbReference type="PANTHER" id="PTHR23389">
    <property type="entry name" value="CHROMOSOME TRANSMISSION FIDELITY FACTOR 18"/>
    <property type="match status" value="1"/>
</dbReference>
<keyword evidence="1" id="KW-0235">DNA replication</keyword>
<dbReference type="GO" id="GO:0005634">
    <property type="term" value="C:nucleus"/>
    <property type="evidence" value="ECO:0007669"/>
    <property type="project" value="TreeGrafter"/>
</dbReference>
<evidence type="ECO:0000256" key="2">
    <source>
        <dbReference type="SAM" id="MobiDB-lite"/>
    </source>
</evidence>
<sequence>HHHQQQQQQQQGDGDGETAAVYVQEHAAAAAGADAPNPGWASEGPRENRPEAVSEAAATSDGCAGPPQPPVTAKPAGCVSEMFLSVAERKRRQKQRQDEEAAAQRQAAEEREQREREETEQRVAAAAAAVERERERERGRKKSGAQPENGDVESIDLSASPPRPRAPPPAAPVNPFFRIRKRPEPPAAAAAAACETGGAAKRLANGGVGAAGGGGGGGSCRLLPALAPIHVRQTANDCAAGAIGSIGAGGGAAVPVAAAAAGCLLQIDGDGTLSLVPSRDAPSLPAARLLDFATTAAAVDVKHAEGTCCPLRFSFVRRTSVPSAASMPPYRQLQGGPQDLQAVVMHGGGGGGGSSSVPLLTELATYLAETQRRDCIGGATEGNVEVELMDLPTAEEVLRQLTDELNLRRRRIALQPPQPPSQDQDQNQAQPHPAEGPSATPAAMAGAAARLASGEAVAAVALPHGAPVGDQLWCTAHQPRCVAELCGNAEQVGRLRDWLQSWREVIMQEGQRAAEGATGGGGGGGGGRNQRQQQRRLGRRRYGDDGSSESCFTDSDFEARSAGGTADSDGEGPGGGGGGAQHKGLPTAMVLRGPSGCGKTAAAYAVASELGFRVLEVNPSLDRSGPQLLRMVGEATKSRRLVHGLATIGGGSGGGGMLLSAKGATATIGAATAAATAAVAAAKDRRRGREVGAGRRGGGVTGAAGGGGGGGGGRRVS</sequence>
<feature type="region of interest" description="Disordered" evidence="2">
    <location>
        <begin position="682"/>
        <end position="717"/>
    </location>
</feature>
<keyword evidence="5" id="KW-1185">Reference proteome</keyword>
<feature type="region of interest" description="Disordered" evidence="2">
    <location>
        <begin position="1"/>
        <end position="76"/>
    </location>
</feature>
<dbReference type="InterPro" id="IPR003959">
    <property type="entry name" value="ATPase_AAA_core"/>
</dbReference>
<dbReference type="AlphaFoldDB" id="A0A8J4CMN5"/>
<evidence type="ECO:0000313" key="5">
    <source>
        <dbReference type="Proteomes" id="UP000747110"/>
    </source>
</evidence>